<feature type="signal peptide" evidence="1">
    <location>
        <begin position="1"/>
        <end position="19"/>
    </location>
</feature>
<evidence type="ECO:0000313" key="4">
    <source>
        <dbReference type="EMBL" id="WOK08065.1"/>
    </source>
</evidence>
<evidence type="ECO:0000256" key="1">
    <source>
        <dbReference type="SAM" id="SignalP"/>
    </source>
</evidence>
<gene>
    <name evidence="4" type="ORF">RT717_05390</name>
</gene>
<organism evidence="4 5">
    <name type="scientific">Imperialibacter roseus</name>
    <dbReference type="NCBI Taxonomy" id="1324217"/>
    <lineage>
        <taxon>Bacteria</taxon>
        <taxon>Pseudomonadati</taxon>
        <taxon>Bacteroidota</taxon>
        <taxon>Cytophagia</taxon>
        <taxon>Cytophagales</taxon>
        <taxon>Flammeovirgaceae</taxon>
        <taxon>Imperialibacter</taxon>
    </lineage>
</organism>
<feature type="domain" description="Peptidase M61 catalytic" evidence="2">
    <location>
        <begin position="297"/>
        <end position="368"/>
    </location>
</feature>
<dbReference type="SUPFAM" id="SSF55486">
    <property type="entry name" value="Metalloproteases ('zincins'), catalytic domain"/>
    <property type="match status" value="1"/>
</dbReference>
<evidence type="ECO:0000259" key="3">
    <source>
        <dbReference type="Pfam" id="PF17899"/>
    </source>
</evidence>
<sequence length="612" mass="68627">MKKLTLFLGVLLTWSSLSAQTTGYKAFLDLNVVKNDKVKVSIELPAVSASEIEYQMPKIVPGTYSIYDFGRFLSDFKAFDSNGNELSVDSLDQNRWLIKNASSLAKVEYWVEDSYDTEQGNTVFEPAGTNIEEGKNFVINTFGFFGYLKGMKEVKYEVNISYPEGFYGATSLQAARSENNTDTYIADNYFSLADAPMMYSVPDTVTINVGGAEILFSVYSPNGLLTAEFVKDNVNQILEAQKNYLGGTLPIKKYAYIIYLFAGPSQSGALGALEHSYSSMYSLPEVNPKYLTQLIKDVSAHEFFHIITPLSIHSEEIGNFNFIDPKMSKHLWMYEGVTEYFAGHVQLAEGLFGIDEYLSKIEEKVVNAAGYNDTVPFTVMSKLCLDQYKDQYGNVYEKGALIGLCLDIRLRELSGGKYSVNQLLKDLSNEYGKDKSFKDDELFDKITELTYPEIREFFSTYVEGNKPLPLKEYLAKIGVSFAPSQAKMEPSMGNISFGLDQESGHLVVAKADNLNAFGIDMGYKEGDHLLEFDGIPLTVQNFQEAVMAYKESRKEGDKITALVQREVKPGKVKNVKLKAKAVMVKTQSPPSIEMMENPTQQQLDLLYSWMSK</sequence>
<dbReference type="EMBL" id="CP136051">
    <property type="protein sequence ID" value="WOK08065.1"/>
    <property type="molecule type" value="Genomic_DNA"/>
</dbReference>
<evidence type="ECO:0000259" key="2">
    <source>
        <dbReference type="Pfam" id="PF05299"/>
    </source>
</evidence>
<evidence type="ECO:0000313" key="5">
    <source>
        <dbReference type="Proteomes" id="UP001302349"/>
    </source>
</evidence>
<keyword evidence="5" id="KW-1185">Reference proteome</keyword>
<proteinExistence type="predicted"/>
<dbReference type="Proteomes" id="UP001302349">
    <property type="component" value="Chromosome"/>
</dbReference>
<dbReference type="InterPro" id="IPR040756">
    <property type="entry name" value="Peptidase_M61_N"/>
</dbReference>
<name>A0ABZ0IVV4_9BACT</name>
<feature type="domain" description="Peptidase M61 N-terminal" evidence="3">
    <location>
        <begin position="29"/>
        <end position="200"/>
    </location>
</feature>
<dbReference type="Gene3D" id="1.10.390.10">
    <property type="entry name" value="Neutral Protease Domain 2"/>
    <property type="match status" value="1"/>
</dbReference>
<keyword evidence="1" id="KW-0732">Signal</keyword>
<accession>A0ABZ0IVV4</accession>
<protein>
    <submittedName>
        <fullName evidence="4">Peptidase M61</fullName>
    </submittedName>
</protein>
<dbReference type="Gene3D" id="2.60.40.3650">
    <property type="match status" value="1"/>
</dbReference>
<reference evidence="4 5" key="1">
    <citation type="journal article" date="2023" name="Microbiol. Resour. Announc.">
        <title>Complete Genome Sequence of Imperialibacter roseus strain P4T.</title>
        <authorList>
            <person name="Tizabi D.R."/>
            <person name="Bachvaroff T."/>
            <person name="Hill R.T."/>
        </authorList>
    </citation>
    <scope>NUCLEOTIDE SEQUENCE [LARGE SCALE GENOMIC DNA]</scope>
    <source>
        <strain evidence="4 5">P4T</strain>
    </source>
</reference>
<dbReference type="Pfam" id="PF05299">
    <property type="entry name" value="Peptidase_M61"/>
    <property type="match status" value="1"/>
</dbReference>
<dbReference type="InterPro" id="IPR027268">
    <property type="entry name" value="Peptidase_M4/M1_CTD_sf"/>
</dbReference>
<feature type="chain" id="PRO_5046134527" evidence="1">
    <location>
        <begin position="20"/>
        <end position="612"/>
    </location>
</feature>
<dbReference type="Pfam" id="PF17899">
    <property type="entry name" value="Peptidase_M61_N"/>
    <property type="match status" value="1"/>
</dbReference>
<dbReference type="InterPro" id="IPR007963">
    <property type="entry name" value="Peptidase_M61_catalytic"/>
</dbReference>
<dbReference type="RefSeq" id="WP_317490711.1">
    <property type="nucleotide sequence ID" value="NZ_CP136051.1"/>
</dbReference>